<dbReference type="AlphaFoldDB" id="A0AAQ3M8V9"/>
<reference evidence="2 3" key="1">
    <citation type="submission" date="2023-11" db="EMBL/GenBank/DDBJ databases">
        <title>An acidophilic fungus is an integral part of prey digestion in a carnivorous sundew plant.</title>
        <authorList>
            <person name="Tsai I.J."/>
        </authorList>
    </citation>
    <scope>NUCLEOTIDE SEQUENCE [LARGE SCALE GENOMIC DNA]</scope>
    <source>
        <strain evidence="2">169a</strain>
    </source>
</reference>
<dbReference type="PANTHER" id="PTHR10672">
    <property type="entry name" value="ADDUCIN"/>
    <property type="match status" value="1"/>
</dbReference>
<sequence>MAPIATQLNGESATNIASGAMGKTTSGKSLKIRSYPTFNSLEEERLYRKQHLAAAYRVFAERGFDEGVAGHISVRDPILTDCFWLNPLSMHFSQICVGDLILVNEEGEVVIGDEPINAAAFAIHAEIHKARPDVHAACHAHSVYGKAFSVFGRKLDMMTQDSLRFYNDHAVYPQFGGVVLDREEGKRIASHLGSGKAIILQNHGLITVGETIDAAAFWFLSLDKTCHAQLLVDAASRGSGHAITLIPEAEAAFSYKQVGTPEKGWLAFQPYYDEILAKTQGSFLR</sequence>
<accession>A0AAQ3M8V9</accession>
<dbReference type="EMBL" id="CP138588">
    <property type="protein sequence ID" value="WPH03003.1"/>
    <property type="molecule type" value="Genomic_DNA"/>
</dbReference>
<dbReference type="Pfam" id="PF00596">
    <property type="entry name" value="Aldolase_II"/>
    <property type="match status" value="1"/>
</dbReference>
<dbReference type="NCBIfam" id="NF004855">
    <property type="entry name" value="PRK06208.1"/>
    <property type="match status" value="1"/>
</dbReference>
<dbReference type="Gene3D" id="3.40.225.10">
    <property type="entry name" value="Class II aldolase/adducin N-terminal domain"/>
    <property type="match status" value="1"/>
</dbReference>
<dbReference type="InterPro" id="IPR051017">
    <property type="entry name" value="Aldolase-II_Adducin_sf"/>
</dbReference>
<dbReference type="Proteomes" id="UP001303373">
    <property type="component" value="Chromosome 9"/>
</dbReference>
<dbReference type="SMART" id="SM01007">
    <property type="entry name" value="Aldolase_II"/>
    <property type="match status" value="1"/>
</dbReference>
<proteinExistence type="predicted"/>
<dbReference type="InterPro" id="IPR036409">
    <property type="entry name" value="Aldolase_II/adducin_N_sf"/>
</dbReference>
<name>A0AAQ3M8V9_9PEZI</name>
<organism evidence="2 3">
    <name type="scientific">Acrodontium crateriforme</name>
    <dbReference type="NCBI Taxonomy" id="150365"/>
    <lineage>
        <taxon>Eukaryota</taxon>
        <taxon>Fungi</taxon>
        <taxon>Dikarya</taxon>
        <taxon>Ascomycota</taxon>
        <taxon>Pezizomycotina</taxon>
        <taxon>Dothideomycetes</taxon>
        <taxon>Dothideomycetidae</taxon>
        <taxon>Mycosphaerellales</taxon>
        <taxon>Teratosphaeriaceae</taxon>
        <taxon>Acrodontium</taxon>
    </lineage>
</organism>
<protein>
    <submittedName>
        <fullName evidence="2">Class II aldolase/adducin</fullName>
    </submittedName>
</protein>
<keyword evidence="3" id="KW-1185">Reference proteome</keyword>
<feature type="domain" description="Class II aldolase/adducin N-terminal" evidence="1">
    <location>
        <begin position="50"/>
        <end position="230"/>
    </location>
</feature>
<dbReference type="GO" id="GO:0005856">
    <property type="term" value="C:cytoskeleton"/>
    <property type="evidence" value="ECO:0007669"/>
    <property type="project" value="TreeGrafter"/>
</dbReference>
<evidence type="ECO:0000313" key="2">
    <source>
        <dbReference type="EMBL" id="WPH03003.1"/>
    </source>
</evidence>
<evidence type="ECO:0000313" key="3">
    <source>
        <dbReference type="Proteomes" id="UP001303373"/>
    </source>
</evidence>
<evidence type="ECO:0000259" key="1">
    <source>
        <dbReference type="SMART" id="SM01007"/>
    </source>
</evidence>
<gene>
    <name evidence="2" type="ORF">R9X50_00587700</name>
</gene>
<dbReference type="SUPFAM" id="SSF53639">
    <property type="entry name" value="AraD/HMP-PK domain-like"/>
    <property type="match status" value="1"/>
</dbReference>
<dbReference type="PANTHER" id="PTHR10672:SF39">
    <property type="entry name" value="CLASS II ALDOLASE_ADDUCIN N-TERMINAL DOMAIN-CONTAINING PROTEIN"/>
    <property type="match status" value="1"/>
</dbReference>
<dbReference type="GO" id="GO:0051015">
    <property type="term" value="F:actin filament binding"/>
    <property type="evidence" value="ECO:0007669"/>
    <property type="project" value="TreeGrafter"/>
</dbReference>
<dbReference type="InterPro" id="IPR001303">
    <property type="entry name" value="Aldolase_II/adducin_N"/>
</dbReference>
<dbReference type="FunFam" id="3.40.225.10:FF:000009">
    <property type="entry name" value="Class II aldolase/adducin N-terminal"/>
    <property type="match status" value="1"/>
</dbReference>